<proteinExistence type="predicted"/>
<accession>A0ABW2XQI3</accession>
<evidence type="ECO:0008006" key="4">
    <source>
        <dbReference type="Google" id="ProtNLM"/>
    </source>
</evidence>
<feature type="region of interest" description="Disordered" evidence="1">
    <location>
        <begin position="249"/>
        <end position="272"/>
    </location>
</feature>
<sequence length="272" mass="29431">MEEYPAPGTIVVTDIEGFSARSDLEQRRAREEMYAWLPRAMEPLWSSCFHEDRGDGVLMLWPAQVPRAVVVAGVLRLAATAPAASAPGPNRLRMRVAMHAGDVYRDEQGFVGGDLNQTFRLSESELLRTALRRAQGAVAYLISDHVHHGIVRYGDPAIDLRTFHPAVVTSKADRMRAWLHIPGEDGLAARLAAWTGPGPASHEEEPSGPQVLGDLQIGGDTVPGDKLIGGGITNIARDNARVGVQGVHYGPLNMGDGPARENTNARRPEGEE</sequence>
<dbReference type="RefSeq" id="WP_131761876.1">
    <property type="nucleotide sequence ID" value="NZ_CAACUY010000193.1"/>
</dbReference>
<name>A0ABW2XQI3_9ACTN</name>
<gene>
    <name evidence="2" type="ORF">ACFQZM_25645</name>
</gene>
<dbReference type="SUPFAM" id="SSF55073">
    <property type="entry name" value="Nucleotide cyclase"/>
    <property type="match status" value="1"/>
</dbReference>
<evidence type="ECO:0000256" key="1">
    <source>
        <dbReference type="SAM" id="MobiDB-lite"/>
    </source>
</evidence>
<evidence type="ECO:0000313" key="2">
    <source>
        <dbReference type="EMBL" id="MFD0687905.1"/>
    </source>
</evidence>
<dbReference type="EMBL" id="JBHTGP010000013">
    <property type="protein sequence ID" value="MFD0687905.1"/>
    <property type="molecule type" value="Genomic_DNA"/>
</dbReference>
<dbReference type="InterPro" id="IPR029787">
    <property type="entry name" value="Nucleotide_cyclase"/>
</dbReference>
<evidence type="ECO:0000313" key="3">
    <source>
        <dbReference type="Proteomes" id="UP001597063"/>
    </source>
</evidence>
<keyword evidence="3" id="KW-1185">Reference proteome</keyword>
<reference evidence="3" key="1">
    <citation type="journal article" date="2019" name="Int. J. Syst. Evol. Microbiol.">
        <title>The Global Catalogue of Microorganisms (GCM) 10K type strain sequencing project: providing services to taxonomists for standard genome sequencing and annotation.</title>
        <authorList>
            <consortium name="The Broad Institute Genomics Platform"/>
            <consortium name="The Broad Institute Genome Sequencing Center for Infectious Disease"/>
            <person name="Wu L."/>
            <person name="Ma J."/>
        </authorList>
    </citation>
    <scope>NUCLEOTIDE SEQUENCE [LARGE SCALE GENOMIC DNA]</scope>
    <source>
        <strain evidence="3">JCM 9371</strain>
    </source>
</reference>
<dbReference type="Gene3D" id="3.30.70.1230">
    <property type="entry name" value="Nucleotide cyclase"/>
    <property type="match status" value="1"/>
</dbReference>
<organism evidence="2 3">
    <name type="scientific">Actinomadura fibrosa</name>
    <dbReference type="NCBI Taxonomy" id="111802"/>
    <lineage>
        <taxon>Bacteria</taxon>
        <taxon>Bacillati</taxon>
        <taxon>Actinomycetota</taxon>
        <taxon>Actinomycetes</taxon>
        <taxon>Streptosporangiales</taxon>
        <taxon>Thermomonosporaceae</taxon>
        <taxon>Actinomadura</taxon>
    </lineage>
</organism>
<comment type="caution">
    <text evidence="2">The sequence shown here is derived from an EMBL/GenBank/DDBJ whole genome shotgun (WGS) entry which is preliminary data.</text>
</comment>
<dbReference type="Proteomes" id="UP001597063">
    <property type="component" value="Unassembled WGS sequence"/>
</dbReference>
<protein>
    <recommendedName>
        <fullName evidence="4">Adenylate/guanylate cyclase domain-containing protein</fullName>
    </recommendedName>
</protein>
<feature type="compositionally biased region" description="Basic and acidic residues" evidence="1">
    <location>
        <begin position="263"/>
        <end position="272"/>
    </location>
</feature>